<dbReference type="Gene3D" id="3.40.50.720">
    <property type="entry name" value="NAD(P)-binding Rossmann-like Domain"/>
    <property type="match status" value="1"/>
</dbReference>
<feature type="domain" description="Gfo/Idh/MocA-like oxidoreductase N-terminal" evidence="2">
    <location>
        <begin position="2"/>
        <end position="109"/>
    </location>
</feature>
<dbReference type="InterPro" id="IPR000683">
    <property type="entry name" value="Gfo/Idh/MocA-like_OxRdtase_N"/>
</dbReference>
<dbReference type="Pfam" id="PF22725">
    <property type="entry name" value="GFO_IDH_MocA_C3"/>
    <property type="match status" value="1"/>
</dbReference>
<dbReference type="InterPro" id="IPR050463">
    <property type="entry name" value="Gfo/Idh/MocA_oxidrdct_glycsds"/>
</dbReference>
<dbReference type="InterPro" id="IPR036291">
    <property type="entry name" value="NAD(P)-bd_dom_sf"/>
</dbReference>
<keyword evidence="5" id="KW-1185">Reference proteome</keyword>
<dbReference type="KEGG" id="rub:GBA63_13325"/>
<feature type="domain" description="GFO/IDH/MocA-like oxidoreductase" evidence="3">
    <location>
        <begin position="123"/>
        <end position="256"/>
    </location>
</feature>
<dbReference type="Pfam" id="PF01408">
    <property type="entry name" value="GFO_IDH_MocA"/>
    <property type="match status" value="1"/>
</dbReference>
<evidence type="ECO:0000259" key="2">
    <source>
        <dbReference type="Pfam" id="PF01408"/>
    </source>
</evidence>
<protein>
    <submittedName>
        <fullName evidence="4">Gfo/Idh/MocA family oxidoreductase</fullName>
    </submittedName>
</protein>
<dbReference type="GO" id="GO:0000166">
    <property type="term" value="F:nucleotide binding"/>
    <property type="evidence" value="ECO:0007669"/>
    <property type="project" value="InterPro"/>
</dbReference>
<sequence length="359" mass="38347">MGAGKISGIYLQNGAAFDDLEIVACADLLVERAEEQAREYGVPKACSPGELLADPEVEVVLNLTVPAVHAEVSLAALEAGKHVYTEKPLAVGREDGLRMLEVATERGLLIGCAPDTFLGGGLQTCRKVMDEGIIGEPVATTAVMMTHGPEDWHPNPDFFYQPGAGPMFDMGPYYLTALTTLLGPVRRVTGSARATFPERRITSQPLSGTTITVNTPTHVAGVMDFEGGAVGTLVTSFDVWSEEHSRIDIYGTEGTLSVPDPNTFGGPVRVWRSGEDSWTDVPLTHPYTRDSRGLGLADMAQALRSGRKHRASGELGGHVLDVIHAFLDSSENGRHVEVKSAFERPEPLPAGEKVFGGTA</sequence>
<evidence type="ECO:0000256" key="1">
    <source>
        <dbReference type="ARBA" id="ARBA00023002"/>
    </source>
</evidence>
<dbReference type="SUPFAM" id="SSF51735">
    <property type="entry name" value="NAD(P)-binding Rossmann-fold domains"/>
    <property type="match status" value="1"/>
</dbReference>
<keyword evidence="1" id="KW-0560">Oxidoreductase</keyword>
<dbReference type="Proteomes" id="UP000501452">
    <property type="component" value="Chromosome"/>
</dbReference>
<dbReference type="Gene3D" id="3.30.360.10">
    <property type="entry name" value="Dihydrodipicolinate Reductase, domain 2"/>
    <property type="match status" value="1"/>
</dbReference>
<evidence type="ECO:0000313" key="5">
    <source>
        <dbReference type="Proteomes" id="UP000501452"/>
    </source>
</evidence>
<reference evidence="4 5" key="1">
    <citation type="submission" date="2019-10" db="EMBL/GenBank/DDBJ databases">
        <title>Rubrobacter sp nov SCSIO 52090 isolated from a deep-sea sediment in the South China Sea.</title>
        <authorList>
            <person name="Chen R.W."/>
        </authorList>
    </citation>
    <scope>NUCLEOTIDE SEQUENCE [LARGE SCALE GENOMIC DNA]</scope>
    <source>
        <strain evidence="4 5">SCSIO 52909</strain>
    </source>
</reference>
<dbReference type="InterPro" id="IPR055170">
    <property type="entry name" value="GFO_IDH_MocA-like_dom"/>
</dbReference>
<evidence type="ECO:0000313" key="4">
    <source>
        <dbReference type="EMBL" id="QIN83504.1"/>
    </source>
</evidence>
<dbReference type="AlphaFoldDB" id="A0A6G8QAI5"/>
<organism evidence="4 5">
    <name type="scientific">Rubrobacter tropicus</name>
    <dbReference type="NCBI Taxonomy" id="2653851"/>
    <lineage>
        <taxon>Bacteria</taxon>
        <taxon>Bacillati</taxon>
        <taxon>Actinomycetota</taxon>
        <taxon>Rubrobacteria</taxon>
        <taxon>Rubrobacterales</taxon>
        <taxon>Rubrobacteraceae</taxon>
        <taxon>Rubrobacter</taxon>
    </lineage>
</organism>
<dbReference type="PANTHER" id="PTHR43818:SF11">
    <property type="entry name" value="BCDNA.GH03377"/>
    <property type="match status" value="1"/>
</dbReference>
<dbReference type="EMBL" id="CP045119">
    <property type="protein sequence ID" value="QIN83504.1"/>
    <property type="molecule type" value="Genomic_DNA"/>
</dbReference>
<dbReference type="SUPFAM" id="SSF55347">
    <property type="entry name" value="Glyceraldehyde-3-phosphate dehydrogenase-like, C-terminal domain"/>
    <property type="match status" value="1"/>
</dbReference>
<proteinExistence type="predicted"/>
<dbReference type="GO" id="GO:0016491">
    <property type="term" value="F:oxidoreductase activity"/>
    <property type="evidence" value="ECO:0007669"/>
    <property type="project" value="UniProtKB-KW"/>
</dbReference>
<name>A0A6G8QAI5_9ACTN</name>
<gene>
    <name evidence="4" type="ORF">GBA63_13325</name>
</gene>
<evidence type="ECO:0000259" key="3">
    <source>
        <dbReference type="Pfam" id="PF22725"/>
    </source>
</evidence>
<dbReference type="PANTHER" id="PTHR43818">
    <property type="entry name" value="BCDNA.GH03377"/>
    <property type="match status" value="1"/>
</dbReference>
<accession>A0A6G8QAI5</accession>